<evidence type="ECO:0000256" key="18">
    <source>
        <dbReference type="ARBA" id="ARBA00023170"/>
    </source>
</evidence>
<dbReference type="CDD" id="cd00063">
    <property type="entry name" value="FN3"/>
    <property type="match status" value="4"/>
</dbReference>
<feature type="domain" description="Ig-like" evidence="28">
    <location>
        <begin position="46"/>
        <end position="137"/>
    </location>
</feature>
<feature type="domain" description="Ig-like" evidence="28">
    <location>
        <begin position="141"/>
        <end position="234"/>
    </location>
</feature>
<feature type="domain" description="Ig-like" evidence="28">
    <location>
        <begin position="531"/>
        <end position="620"/>
    </location>
</feature>
<keyword evidence="31" id="KW-1185">Reference proteome</keyword>
<evidence type="ECO:0000256" key="11">
    <source>
        <dbReference type="ARBA" id="ARBA00022737"/>
    </source>
</evidence>
<dbReference type="CTD" id="100318566"/>
<dbReference type="InterPro" id="IPR003961">
    <property type="entry name" value="FN3_dom"/>
</dbReference>
<evidence type="ECO:0000256" key="27">
    <source>
        <dbReference type="SAM" id="SignalP"/>
    </source>
</evidence>
<keyword evidence="9 26" id="KW-0812">Transmembrane</keyword>
<evidence type="ECO:0000256" key="20">
    <source>
        <dbReference type="ARBA" id="ARBA00023319"/>
    </source>
</evidence>
<dbReference type="PANTHER" id="PTHR44170">
    <property type="entry name" value="PROTEIN SIDEKICK"/>
    <property type="match status" value="1"/>
</dbReference>
<dbReference type="PROSITE" id="PS50853">
    <property type="entry name" value="FN3"/>
    <property type="match status" value="4"/>
</dbReference>
<keyword evidence="10 27" id="KW-0732">Signal</keyword>
<dbReference type="FunFam" id="2.60.40.10:FF:000038">
    <property type="entry name" value="Neuronal cell adhesion molecule"/>
    <property type="match status" value="1"/>
</dbReference>
<keyword evidence="8" id="KW-0272">Extracellular matrix</keyword>
<dbReference type="Pfam" id="PF00041">
    <property type="entry name" value="fn3"/>
    <property type="match status" value="4"/>
</dbReference>
<evidence type="ECO:0000256" key="13">
    <source>
        <dbReference type="ARBA" id="ARBA00022889"/>
    </source>
</evidence>
<comment type="subcellular location">
    <subcellularLocation>
        <location evidence="1">Cell membrane</location>
        <topology evidence="1">Single-pass type I membrane protein</topology>
    </subcellularLocation>
    <subcellularLocation>
        <location evidence="2">Secreted</location>
        <location evidence="2">Extracellular space</location>
        <location evidence="2">Extracellular matrix</location>
    </subcellularLocation>
</comment>
<dbReference type="SMART" id="SM00408">
    <property type="entry name" value="IGc2"/>
    <property type="match status" value="5"/>
</dbReference>
<dbReference type="InterPro" id="IPR013098">
    <property type="entry name" value="Ig_I-set"/>
</dbReference>
<dbReference type="SMART" id="SM00060">
    <property type="entry name" value="FN3"/>
    <property type="match status" value="4"/>
</dbReference>
<dbReference type="AlphaFoldDB" id="A0A3B5RAK0"/>
<keyword evidence="7" id="KW-0964">Secreted</keyword>
<dbReference type="FunFam" id="2.60.40.10:FF:000010">
    <property type="entry name" value="receptor-type tyrosine-protein phosphatase delta isoform X1"/>
    <property type="match status" value="1"/>
</dbReference>
<dbReference type="PROSITE" id="PS50835">
    <property type="entry name" value="IG_LIKE"/>
    <property type="match status" value="6"/>
</dbReference>
<evidence type="ECO:0000256" key="3">
    <source>
        <dbReference type="ARBA" id="ARBA00008588"/>
    </source>
</evidence>
<evidence type="ECO:0000256" key="9">
    <source>
        <dbReference type="ARBA" id="ARBA00022692"/>
    </source>
</evidence>
<dbReference type="GO" id="GO:0030424">
    <property type="term" value="C:axon"/>
    <property type="evidence" value="ECO:0007669"/>
    <property type="project" value="TreeGrafter"/>
</dbReference>
<keyword evidence="18" id="KW-0675">Receptor</keyword>
<feature type="region of interest" description="Disordered" evidence="25">
    <location>
        <begin position="238"/>
        <end position="268"/>
    </location>
</feature>
<keyword evidence="14" id="KW-0904">Protein phosphatase</keyword>
<evidence type="ECO:0000256" key="19">
    <source>
        <dbReference type="ARBA" id="ARBA00023180"/>
    </source>
</evidence>
<comment type="similarity">
    <text evidence="3">Belongs to the immunoglobulin superfamily. L1/neurofascin/NgCAM family.</text>
</comment>
<dbReference type="FunFam" id="2.60.40.10:FF:000057">
    <property type="entry name" value="neural cell adhesion molecule L1"/>
    <property type="match status" value="1"/>
</dbReference>
<feature type="domain" description="Fibronectin type-III" evidence="29">
    <location>
        <begin position="731"/>
        <end position="824"/>
    </location>
</feature>
<sequence>MRSQRNSGLAGRLTLLVVTCLCAFHTTTAIDIPLEVLGHVNIEQLPTITDQAPSSLIAFPFDESFPMTCEAKGNPEPKFQWEKNGEDFDPYLDPRLMKEENSGTFVIPNNGNLTEYQGTYRCYASNKLGTAISKEIEFIVPNVPKFPKEKLDPVEVEEGQPFILKCDPPTGIPPLQIYWMTINLQHIEQDERVSTGLNGDLYFSHAVEKDSRRDYCCFAAFHRIRTIVQKTAMSVNVKTRGGDRSESANAILERKPSLLTPPGGSSEKQLVKGEDLELECIPEGIPTPQVEWIKIGDQLPVKAKLENHRKLLIVPRAQQEDSGKYMCRARNPLGEVVHYFTVTVEGPPEWESEPQSQLSMIGSHVHIKCSARGVPEPTITWRVNGQLLQDSPAANRKILGDAVFLQNAKASDSAVYQCEASNRHGTLLSNANIMIMNLQPMILTNNGEDYSAVEGKGVMMHCKVFSSPPSAITWSRDDSSESVAGPRFTFHDNGSLEIHSAEKGDVGQYTCLAKNTEGSSAIDAVLYIKDPTRIVVAPKDLQILKGSAAQLSCLAEYDESFSNDFELLWEKDNTQIVLNYTENPRYIMEDGYLNISDVSHGDQGVYSCVAKTPLDRDTASAFLMVLDVPVAPENLVLSEHKSKSVKLEWIPGDDHNSSPTEFIIEFEENKWEPGNWKELLRVPGNHNSAILRLHGHVEYRFRVYAISAIGAGLPSEPTERYKTPPSAPDKNPENIKIEGHLPHEMSINWEPLLPIEHNGPGLEYKVSYRRQDGQEEWTEHTVKRHSFVVRNTPTFVPYEVKIQARNNQGWGPEPRIVSGYSGEDFPSAAPDDVAVEVMNSSAVRVTWTRVHKDKLHGHLGGYRINWWRLRSLVDSKKSHGDKHSLAFPGDRTHGTVPGLTPFSEYSLIVMTFNGRGNGPGSHPVNFKTPEGVPEKNPVLRVTDVKRNSVSLAWAPPLEPNGILTGYVLEYQLINDTEEVGPLQAVNISNPDTTKWILHELEPLSKYKLYLRSCTAVGCGPVVSEESTTALETTSSLAPTVGIRKSLSTPTTPKSHVTKPTRPNIGLASVHGGISTQGWFIGLMSAIALLTLIVLIACFVNRNKGGKYSVKEKEDLHPDVESQGINDDTFCEYSDNDEKPLKGSQRSLSREIKAADSGDSLVDYGDEDVQFNEDGSFIGEYGSRKEKRASAEVKASTQTPA</sequence>
<feature type="domain" description="Fibronectin type-III" evidence="29">
    <location>
        <begin position="933"/>
        <end position="1032"/>
    </location>
</feature>
<dbReference type="Pfam" id="PF07679">
    <property type="entry name" value="I-set"/>
    <property type="match status" value="1"/>
</dbReference>
<dbReference type="FunFam" id="2.60.40.10:FF:000768">
    <property type="entry name" value="Neural cell adhesion molecule L1-like protein"/>
    <property type="match status" value="1"/>
</dbReference>
<dbReference type="FunFam" id="2.60.40.10:FF:000367">
    <property type="entry name" value="Neural cell adhesion molecule L1-like protein"/>
    <property type="match status" value="1"/>
</dbReference>
<feature type="domain" description="Ig-like" evidence="28">
    <location>
        <begin position="256"/>
        <end position="343"/>
    </location>
</feature>
<dbReference type="Pfam" id="PF13927">
    <property type="entry name" value="Ig_3"/>
    <property type="match status" value="4"/>
</dbReference>
<dbReference type="STRING" id="8083.ENSXMAP00000040697"/>
<dbReference type="EC" id="3.1.3.48" evidence="5"/>
<dbReference type="RefSeq" id="XP_023180548.1">
    <property type="nucleotide sequence ID" value="XM_023324780.1"/>
</dbReference>
<evidence type="ECO:0000256" key="26">
    <source>
        <dbReference type="SAM" id="Phobius"/>
    </source>
</evidence>
<comment type="similarity">
    <text evidence="4">Belongs to the protein-tyrosine phosphatase family. Receptor class 2A subfamily.</text>
</comment>
<dbReference type="SMART" id="SM00409">
    <property type="entry name" value="IG"/>
    <property type="match status" value="6"/>
</dbReference>
<evidence type="ECO:0000256" key="24">
    <source>
        <dbReference type="ARBA" id="ARBA00082292"/>
    </source>
</evidence>
<dbReference type="InterPro" id="IPR036116">
    <property type="entry name" value="FN3_sf"/>
</dbReference>
<evidence type="ECO:0000259" key="28">
    <source>
        <dbReference type="PROSITE" id="PS50835"/>
    </source>
</evidence>
<feature type="domain" description="Fibronectin type-III" evidence="29">
    <location>
        <begin position="631"/>
        <end position="726"/>
    </location>
</feature>
<dbReference type="PANTHER" id="PTHR44170:SF45">
    <property type="entry name" value="NEURAL CELL ADHESION MOLECULE L1-LIKE PROTEIN ISOFORM X1"/>
    <property type="match status" value="1"/>
</dbReference>
<dbReference type="SUPFAM" id="SSF48726">
    <property type="entry name" value="Immunoglobulin"/>
    <property type="match status" value="6"/>
</dbReference>
<protein>
    <recommendedName>
        <fullName evidence="23">Neural cell adhesion molecule L1-like protein</fullName>
        <ecNumber evidence="5">3.1.3.48</ecNumber>
    </recommendedName>
    <alternativeName>
        <fullName evidence="24">Close homolog of L1</fullName>
    </alternativeName>
</protein>
<evidence type="ECO:0000256" key="15">
    <source>
        <dbReference type="ARBA" id="ARBA00022989"/>
    </source>
</evidence>
<feature type="transmembrane region" description="Helical" evidence="26">
    <location>
        <begin position="1078"/>
        <end position="1099"/>
    </location>
</feature>
<keyword evidence="13" id="KW-0130">Cell adhesion</keyword>
<dbReference type="KEGG" id="xma:102220916"/>
<dbReference type="OMA" id="RARHEFH"/>
<dbReference type="InterPro" id="IPR036179">
    <property type="entry name" value="Ig-like_dom_sf"/>
</dbReference>
<dbReference type="SUPFAM" id="SSF49265">
    <property type="entry name" value="Fibronectin type III"/>
    <property type="match status" value="2"/>
</dbReference>
<comment type="catalytic activity">
    <reaction evidence="21">
        <text>O-phospho-L-tyrosyl-[protein] + H2O = L-tyrosyl-[protein] + phosphate</text>
        <dbReference type="Rhea" id="RHEA:10684"/>
        <dbReference type="Rhea" id="RHEA-COMP:10136"/>
        <dbReference type="Rhea" id="RHEA-COMP:20101"/>
        <dbReference type="ChEBI" id="CHEBI:15377"/>
        <dbReference type="ChEBI" id="CHEBI:43474"/>
        <dbReference type="ChEBI" id="CHEBI:46858"/>
        <dbReference type="ChEBI" id="CHEBI:61978"/>
        <dbReference type="EC" id="3.1.3.48"/>
    </reaction>
</comment>
<dbReference type="FunFam" id="2.60.40.10:FF:000005">
    <property type="entry name" value="Neuronal cell adhesion molecule"/>
    <property type="match status" value="1"/>
</dbReference>
<comment type="subunit">
    <text evidence="22">May interact with L1CAM. May interact with ITGB1/ITGA1 heterodimer and ITGB1/ITGA2 heterodimer as well as with ANK3.</text>
</comment>
<feature type="compositionally biased region" description="Basic and acidic residues" evidence="25">
    <location>
        <begin position="240"/>
        <end position="256"/>
    </location>
</feature>
<dbReference type="OrthoDB" id="6244967at2759"/>
<dbReference type="FunFam" id="2.60.40.10:FF:001779">
    <property type="entry name" value="Cell adhesion molecule L1-like b"/>
    <property type="match status" value="1"/>
</dbReference>
<dbReference type="Gene3D" id="2.60.40.10">
    <property type="entry name" value="Immunoglobulins"/>
    <property type="match status" value="10"/>
</dbReference>
<keyword evidence="16 26" id="KW-0472">Membrane</keyword>
<keyword evidence="15 26" id="KW-1133">Transmembrane helix</keyword>
<dbReference type="GO" id="GO:0005886">
    <property type="term" value="C:plasma membrane"/>
    <property type="evidence" value="ECO:0007669"/>
    <property type="project" value="UniProtKB-SubCell"/>
</dbReference>
<feature type="region of interest" description="Disordered" evidence="25">
    <location>
        <begin position="1132"/>
        <end position="1151"/>
    </location>
</feature>
<keyword evidence="6" id="KW-1003">Cell membrane</keyword>
<evidence type="ECO:0000313" key="30">
    <source>
        <dbReference type="Ensembl" id="ENSXMAP00000040697.1"/>
    </source>
</evidence>
<accession>A0A3B5RAK0</accession>
<dbReference type="InterPro" id="IPR003599">
    <property type="entry name" value="Ig_sub"/>
</dbReference>
<feature type="chain" id="PRO_5017484923" description="Neural cell adhesion molecule L1-like protein" evidence="27">
    <location>
        <begin position="30"/>
        <end position="1200"/>
    </location>
</feature>
<evidence type="ECO:0000256" key="4">
    <source>
        <dbReference type="ARBA" id="ARBA00010504"/>
    </source>
</evidence>
<dbReference type="GeneTree" id="ENSGT00940000165371"/>
<evidence type="ECO:0000256" key="10">
    <source>
        <dbReference type="ARBA" id="ARBA00022729"/>
    </source>
</evidence>
<feature type="region of interest" description="Disordered" evidence="25">
    <location>
        <begin position="1181"/>
        <end position="1200"/>
    </location>
</feature>
<evidence type="ECO:0000256" key="7">
    <source>
        <dbReference type="ARBA" id="ARBA00022525"/>
    </source>
</evidence>
<dbReference type="Pfam" id="PF13882">
    <property type="entry name" value="Bravo_FIGEY"/>
    <property type="match status" value="1"/>
</dbReference>
<evidence type="ECO:0000256" key="14">
    <source>
        <dbReference type="ARBA" id="ARBA00022912"/>
    </source>
</evidence>
<evidence type="ECO:0000256" key="6">
    <source>
        <dbReference type="ARBA" id="ARBA00022475"/>
    </source>
</evidence>
<dbReference type="InterPro" id="IPR013783">
    <property type="entry name" value="Ig-like_fold"/>
</dbReference>
<dbReference type="GeneID" id="102220916"/>
<feature type="domain" description="Fibronectin type-III" evidence="29">
    <location>
        <begin position="829"/>
        <end position="931"/>
    </location>
</feature>
<dbReference type="FunFam" id="2.60.40.10:FF:000418">
    <property type="entry name" value="Neural cell adhesion molecule L1-like protein"/>
    <property type="match status" value="1"/>
</dbReference>
<reference evidence="30" key="4">
    <citation type="submission" date="2025-09" db="UniProtKB">
        <authorList>
            <consortium name="Ensembl"/>
        </authorList>
    </citation>
    <scope>IDENTIFICATION</scope>
    <source>
        <strain evidence="30">JP 163 A</strain>
    </source>
</reference>
<dbReference type="RefSeq" id="XP_023180549.1">
    <property type="nucleotide sequence ID" value="XM_023324781.1"/>
</dbReference>
<evidence type="ECO:0000256" key="2">
    <source>
        <dbReference type="ARBA" id="ARBA00004498"/>
    </source>
</evidence>
<evidence type="ECO:0000256" key="16">
    <source>
        <dbReference type="ARBA" id="ARBA00023136"/>
    </source>
</evidence>
<feature type="domain" description="Ig-like" evidence="28">
    <location>
        <begin position="440"/>
        <end position="527"/>
    </location>
</feature>
<evidence type="ECO:0000259" key="29">
    <source>
        <dbReference type="PROSITE" id="PS50853"/>
    </source>
</evidence>
<dbReference type="InterPro" id="IPR003598">
    <property type="entry name" value="Ig_sub2"/>
</dbReference>
<organism evidence="30 31">
    <name type="scientific">Xiphophorus maculatus</name>
    <name type="common">Southern platyfish</name>
    <name type="synonym">Platypoecilus maculatus</name>
    <dbReference type="NCBI Taxonomy" id="8083"/>
    <lineage>
        <taxon>Eukaryota</taxon>
        <taxon>Metazoa</taxon>
        <taxon>Chordata</taxon>
        <taxon>Craniata</taxon>
        <taxon>Vertebrata</taxon>
        <taxon>Euteleostomi</taxon>
        <taxon>Actinopterygii</taxon>
        <taxon>Neopterygii</taxon>
        <taxon>Teleostei</taxon>
        <taxon>Neoteleostei</taxon>
        <taxon>Acanthomorphata</taxon>
        <taxon>Ovalentaria</taxon>
        <taxon>Atherinomorphae</taxon>
        <taxon>Cyprinodontiformes</taxon>
        <taxon>Poeciliidae</taxon>
        <taxon>Poeciliinae</taxon>
        <taxon>Xiphophorus</taxon>
    </lineage>
</organism>
<keyword evidence="20" id="KW-0393">Immunoglobulin domain</keyword>
<evidence type="ECO:0000256" key="22">
    <source>
        <dbReference type="ARBA" id="ARBA00062194"/>
    </source>
</evidence>
<dbReference type="GO" id="GO:0007420">
    <property type="term" value="P:brain development"/>
    <property type="evidence" value="ECO:0007669"/>
    <property type="project" value="TreeGrafter"/>
</dbReference>
<evidence type="ECO:0000256" key="12">
    <source>
        <dbReference type="ARBA" id="ARBA00022801"/>
    </source>
</evidence>
<proteinExistence type="inferred from homology"/>
<dbReference type="GO" id="GO:0007411">
    <property type="term" value="P:axon guidance"/>
    <property type="evidence" value="ECO:0007669"/>
    <property type="project" value="TreeGrafter"/>
</dbReference>
<feature type="domain" description="Ig-like" evidence="28">
    <location>
        <begin position="348"/>
        <end position="434"/>
    </location>
</feature>
<evidence type="ECO:0000256" key="1">
    <source>
        <dbReference type="ARBA" id="ARBA00004251"/>
    </source>
</evidence>
<evidence type="ECO:0000313" key="31">
    <source>
        <dbReference type="Proteomes" id="UP000002852"/>
    </source>
</evidence>
<reference evidence="30" key="3">
    <citation type="submission" date="2025-08" db="UniProtKB">
        <authorList>
            <consortium name="Ensembl"/>
        </authorList>
    </citation>
    <scope>IDENTIFICATION</scope>
    <source>
        <strain evidence="30">JP 163 A</strain>
    </source>
</reference>
<name>A0A3B5RAK0_XIPMA</name>
<evidence type="ECO:0000256" key="8">
    <source>
        <dbReference type="ARBA" id="ARBA00022530"/>
    </source>
</evidence>
<evidence type="ECO:0000256" key="25">
    <source>
        <dbReference type="SAM" id="MobiDB-lite"/>
    </source>
</evidence>
<keyword evidence="19" id="KW-0325">Glycoprotein</keyword>
<dbReference type="InParanoid" id="A0A3B5RAK0"/>
<dbReference type="InterPro" id="IPR007110">
    <property type="entry name" value="Ig-like_dom"/>
</dbReference>
<keyword evidence="17" id="KW-1015">Disulfide bond</keyword>
<feature type="signal peptide" evidence="27">
    <location>
        <begin position="1"/>
        <end position="29"/>
    </location>
</feature>
<dbReference type="GO" id="GO:0004725">
    <property type="term" value="F:protein tyrosine phosphatase activity"/>
    <property type="evidence" value="ECO:0007669"/>
    <property type="project" value="UniProtKB-EC"/>
</dbReference>
<dbReference type="Ensembl" id="ENSXMAT00000040852.1">
    <property type="protein sequence ID" value="ENSXMAP00000040697.1"/>
    <property type="gene ID" value="ENSXMAG00000017082.2"/>
</dbReference>
<evidence type="ECO:0000256" key="23">
    <source>
        <dbReference type="ARBA" id="ARBA00072847"/>
    </source>
</evidence>
<feature type="compositionally biased region" description="Basic and acidic residues" evidence="25">
    <location>
        <begin position="1181"/>
        <end position="1190"/>
    </location>
</feature>
<evidence type="ECO:0000256" key="17">
    <source>
        <dbReference type="ARBA" id="ARBA00023157"/>
    </source>
</evidence>
<dbReference type="GO" id="GO:0098632">
    <property type="term" value="F:cell-cell adhesion mediator activity"/>
    <property type="evidence" value="ECO:0007669"/>
    <property type="project" value="TreeGrafter"/>
</dbReference>
<reference evidence="31" key="2">
    <citation type="journal article" date="2013" name="Nat. Genet.">
        <title>The genome of the platyfish, Xiphophorus maculatus, provides insights into evolutionary adaptation and several complex traits.</title>
        <authorList>
            <person name="Schartl M."/>
            <person name="Walter R.B."/>
            <person name="Shen Y."/>
            <person name="Garcia T."/>
            <person name="Catchen J."/>
            <person name="Amores A."/>
            <person name="Braasch I."/>
            <person name="Chalopin D."/>
            <person name="Volff J.N."/>
            <person name="Lesch K.P."/>
            <person name="Bisazza A."/>
            <person name="Minx P."/>
            <person name="Hillier L."/>
            <person name="Wilson R.K."/>
            <person name="Fuerstenberg S."/>
            <person name="Boore J."/>
            <person name="Searle S."/>
            <person name="Postlethwait J.H."/>
            <person name="Warren W.C."/>
        </authorList>
    </citation>
    <scope>NUCLEOTIDE SEQUENCE [LARGE SCALE GENOMIC DNA]</scope>
    <source>
        <strain evidence="31">JP 163 A</strain>
    </source>
</reference>
<keyword evidence="12" id="KW-0378">Hydrolase</keyword>
<dbReference type="Proteomes" id="UP000002852">
    <property type="component" value="Unassembled WGS sequence"/>
</dbReference>
<evidence type="ECO:0000256" key="5">
    <source>
        <dbReference type="ARBA" id="ARBA00013064"/>
    </source>
</evidence>
<evidence type="ECO:0000256" key="21">
    <source>
        <dbReference type="ARBA" id="ARBA00051722"/>
    </source>
</evidence>
<reference evidence="31" key="1">
    <citation type="submission" date="2012-01" db="EMBL/GenBank/DDBJ databases">
        <authorList>
            <person name="Walter R."/>
            <person name="Schartl M."/>
            <person name="Warren W."/>
        </authorList>
    </citation>
    <scope>NUCLEOTIDE SEQUENCE [LARGE SCALE GENOMIC DNA]</scope>
    <source>
        <strain evidence="31">JP 163 A</strain>
    </source>
</reference>
<keyword evidence="11" id="KW-0677">Repeat</keyword>
<dbReference type="InterPro" id="IPR026966">
    <property type="entry name" value="Neurofascin/L1/NrCAM_C"/>
</dbReference>